<dbReference type="EMBL" id="CP037423">
    <property type="protein sequence ID" value="QDV46023.1"/>
    <property type="molecule type" value="Genomic_DNA"/>
</dbReference>
<dbReference type="EMBL" id="CP037423">
    <property type="protein sequence ID" value="QDV45931.1"/>
    <property type="molecule type" value="Genomic_DNA"/>
</dbReference>
<dbReference type="KEGG" id="snep:Enr13x_39730"/>
<dbReference type="RefSeq" id="WP_145384425.1">
    <property type="nucleotide sequence ID" value="NZ_CP037423.1"/>
</dbReference>
<dbReference type="KEGG" id="snep:Enr13x_31940"/>
<dbReference type="EMBL" id="CP037423">
    <property type="protein sequence ID" value="QDV41004.1"/>
    <property type="molecule type" value="Genomic_DNA"/>
</dbReference>
<feature type="coiled-coil region" evidence="1">
    <location>
        <begin position="23"/>
        <end position="78"/>
    </location>
</feature>
<evidence type="ECO:0000313" key="8">
    <source>
        <dbReference type="EMBL" id="QDV44111.1"/>
    </source>
</evidence>
<dbReference type="EMBL" id="CP037423">
    <property type="protein sequence ID" value="QDV44812.1"/>
    <property type="molecule type" value="Genomic_DNA"/>
</dbReference>
<evidence type="ECO:0000313" key="10">
    <source>
        <dbReference type="EMBL" id="QDV44812.1"/>
    </source>
</evidence>
<dbReference type="EMBL" id="CP037423">
    <property type="protein sequence ID" value="QDV41955.1"/>
    <property type="molecule type" value="Genomic_DNA"/>
</dbReference>
<sequence length="81" mass="9513">MSQATIEYKSPVSKLLGSARRGREKWKNNAMQSKRLIKELKQNLCNARESRQRWRGEASQLRRRVAELQSELEQLKTRSSP</sequence>
<dbReference type="KEGG" id="snep:Enr13x_46830"/>
<keyword evidence="1" id="KW-0175">Coiled coil</keyword>
<proteinExistence type="predicted"/>
<keyword evidence="15" id="KW-1185">Reference proteome</keyword>
<dbReference type="EMBL" id="CP037423">
    <property type="protein sequence ID" value="QDV41059.1"/>
    <property type="molecule type" value="Genomic_DNA"/>
</dbReference>
<dbReference type="OrthoDB" id="9958656at2"/>
<evidence type="ECO:0000313" key="11">
    <source>
        <dbReference type="EMBL" id="QDV45331.1"/>
    </source>
</evidence>
<dbReference type="Proteomes" id="UP000319004">
    <property type="component" value="Chromosome"/>
</dbReference>
<dbReference type="KEGG" id="snep:Enr13x_52070"/>
<evidence type="ECO:0000313" key="14">
    <source>
        <dbReference type="EMBL" id="QDV46023.1"/>
    </source>
</evidence>
<organism evidence="3 15">
    <name type="scientific">Stieleria neptunia</name>
    <dbReference type="NCBI Taxonomy" id="2527979"/>
    <lineage>
        <taxon>Bacteria</taxon>
        <taxon>Pseudomonadati</taxon>
        <taxon>Planctomycetota</taxon>
        <taxon>Planctomycetia</taxon>
        <taxon>Pirellulales</taxon>
        <taxon>Pirellulaceae</taxon>
        <taxon>Stieleria</taxon>
    </lineage>
</organism>
<evidence type="ECO:0000313" key="5">
    <source>
        <dbReference type="EMBL" id="QDV41955.1"/>
    </source>
</evidence>
<dbReference type="KEGG" id="snep:Enr13x_08970"/>
<gene>
    <name evidence="2" type="ORF">Enr13x_03730</name>
    <name evidence="3" type="ORF">Enr13x_08420</name>
    <name evidence="4" type="ORF">Enr13x_08970</name>
    <name evidence="5" type="ORF">Enr13x_17980</name>
    <name evidence="6" type="ORF">Enr13x_31940</name>
    <name evidence="7" type="ORF">Enr13x_36090</name>
    <name evidence="8" type="ORF">Enr13x_39730</name>
    <name evidence="9" type="ORF">Enr13x_46670</name>
    <name evidence="10" type="ORF">Enr13x_46830</name>
    <name evidence="11" type="ORF">Enr13x_52070</name>
    <name evidence="12" type="ORF">Enr13x_58350</name>
    <name evidence="13" type="ORF">Enr13x_59190</name>
    <name evidence="14" type="ORF">Enr13x_59270</name>
</gene>
<evidence type="ECO:0000313" key="2">
    <source>
        <dbReference type="EMBL" id="QDV40567.1"/>
    </source>
</evidence>
<evidence type="ECO:0000313" key="7">
    <source>
        <dbReference type="EMBL" id="QDV43751.1"/>
    </source>
</evidence>
<dbReference type="KEGG" id="snep:Enr13x_36090"/>
<evidence type="ECO:0000313" key="9">
    <source>
        <dbReference type="EMBL" id="QDV44796.1"/>
    </source>
</evidence>
<evidence type="ECO:0000313" key="6">
    <source>
        <dbReference type="EMBL" id="QDV43339.1"/>
    </source>
</evidence>
<dbReference type="EMBL" id="CP037423">
    <property type="protein sequence ID" value="QDV43751.1"/>
    <property type="molecule type" value="Genomic_DNA"/>
</dbReference>
<dbReference type="KEGG" id="snep:Enr13x_59190"/>
<dbReference type="EMBL" id="CP037423">
    <property type="protein sequence ID" value="QDV45331.1"/>
    <property type="molecule type" value="Genomic_DNA"/>
</dbReference>
<evidence type="ECO:0000313" key="13">
    <source>
        <dbReference type="EMBL" id="QDV46015.1"/>
    </source>
</evidence>
<dbReference type="EMBL" id="CP037423">
    <property type="protein sequence ID" value="QDV40567.1"/>
    <property type="molecule type" value="Genomic_DNA"/>
</dbReference>
<accession>A0A518HJH6</accession>
<dbReference type="EMBL" id="CP037423">
    <property type="protein sequence ID" value="QDV43339.1"/>
    <property type="molecule type" value="Genomic_DNA"/>
</dbReference>
<dbReference type="KEGG" id="snep:Enr13x_03730"/>
<dbReference type="KEGG" id="snep:Enr13x_59270"/>
<evidence type="ECO:0000313" key="12">
    <source>
        <dbReference type="EMBL" id="QDV45931.1"/>
    </source>
</evidence>
<evidence type="ECO:0000256" key="1">
    <source>
        <dbReference type="SAM" id="Coils"/>
    </source>
</evidence>
<evidence type="ECO:0000313" key="4">
    <source>
        <dbReference type="EMBL" id="QDV41059.1"/>
    </source>
</evidence>
<dbReference type="KEGG" id="snep:Enr13x_17980"/>
<dbReference type="AlphaFoldDB" id="A0A518HJH6"/>
<dbReference type="KEGG" id="snep:Enr13x_58350"/>
<protein>
    <submittedName>
        <fullName evidence="3">Uncharacterized protein</fullName>
    </submittedName>
</protein>
<dbReference type="KEGG" id="snep:Enr13x_46670"/>
<reference evidence="3 15" key="1">
    <citation type="submission" date="2019-03" db="EMBL/GenBank/DDBJ databases">
        <title>Deep-cultivation of Planctomycetes and their phenomic and genomic characterization uncovers novel biology.</title>
        <authorList>
            <person name="Wiegand S."/>
            <person name="Jogler M."/>
            <person name="Boedeker C."/>
            <person name="Pinto D."/>
            <person name="Vollmers J."/>
            <person name="Rivas-Marin E."/>
            <person name="Kohn T."/>
            <person name="Peeters S.H."/>
            <person name="Heuer A."/>
            <person name="Rast P."/>
            <person name="Oberbeckmann S."/>
            <person name="Bunk B."/>
            <person name="Jeske O."/>
            <person name="Meyerdierks A."/>
            <person name="Storesund J.E."/>
            <person name="Kallscheuer N."/>
            <person name="Luecker S."/>
            <person name="Lage O.M."/>
            <person name="Pohl T."/>
            <person name="Merkel B.J."/>
            <person name="Hornburger P."/>
            <person name="Mueller R.-W."/>
            <person name="Bruemmer F."/>
            <person name="Labrenz M."/>
            <person name="Spormann A.M."/>
            <person name="Op den Camp H."/>
            <person name="Overmann J."/>
            <person name="Amann R."/>
            <person name="Jetten M.S.M."/>
            <person name="Mascher T."/>
            <person name="Medema M.H."/>
            <person name="Devos D.P."/>
            <person name="Kaster A.-K."/>
            <person name="Ovreas L."/>
            <person name="Rohde M."/>
            <person name="Galperin M.Y."/>
            <person name="Jogler C."/>
        </authorList>
    </citation>
    <scope>NUCLEOTIDE SEQUENCE [LARGE SCALE GENOMIC DNA]</scope>
    <source>
        <strain evidence="3 15">Enr13</strain>
    </source>
</reference>
<evidence type="ECO:0000313" key="15">
    <source>
        <dbReference type="Proteomes" id="UP000319004"/>
    </source>
</evidence>
<name>A0A518HJH6_9BACT</name>
<dbReference type="EMBL" id="CP037423">
    <property type="protein sequence ID" value="QDV44796.1"/>
    <property type="molecule type" value="Genomic_DNA"/>
</dbReference>
<dbReference type="EMBL" id="CP037423">
    <property type="protein sequence ID" value="QDV44111.1"/>
    <property type="molecule type" value="Genomic_DNA"/>
</dbReference>
<dbReference type="EMBL" id="CP037423">
    <property type="protein sequence ID" value="QDV46015.1"/>
    <property type="molecule type" value="Genomic_DNA"/>
</dbReference>
<dbReference type="KEGG" id="snep:Enr13x_08420"/>
<evidence type="ECO:0000313" key="3">
    <source>
        <dbReference type="EMBL" id="QDV41004.1"/>
    </source>
</evidence>